<dbReference type="Pfam" id="PF00924">
    <property type="entry name" value="MS_channel_2nd"/>
    <property type="match status" value="1"/>
</dbReference>
<dbReference type="InterPro" id="IPR006685">
    <property type="entry name" value="MscS_channel_2nd"/>
</dbReference>
<dbReference type="EMBL" id="JAGTAR010000009">
    <property type="protein sequence ID" value="MBR8535499.1"/>
    <property type="molecule type" value="Genomic_DNA"/>
</dbReference>
<evidence type="ECO:0000313" key="11">
    <source>
        <dbReference type="EMBL" id="MBR8535499.1"/>
    </source>
</evidence>
<comment type="similarity">
    <text evidence="2">Belongs to the MscS (TC 1.A.23) family.</text>
</comment>
<dbReference type="InterPro" id="IPR011014">
    <property type="entry name" value="MscS_channel_TM-2"/>
</dbReference>
<feature type="transmembrane region" description="Helical" evidence="7">
    <location>
        <begin position="614"/>
        <end position="641"/>
    </location>
</feature>
<dbReference type="RefSeq" id="WP_212189404.1">
    <property type="nucleotide sequence ID" value="NZ_JAGTAR010000009.1"/>
</dbReference>
<evidence type="ECO:0000256" key="5">
    <source>
        <dbReference type="ARBA" id="ARBA00022989"/>
    </source>
</evidence>
<feature type="transmembrane region" description="Helical" evidence="7">
    <location>
        <begin position="587"/>
        <end position="608"/>
    </location>
</feature>
<feature type="transmembrane region" description="Helical" evidence="7">
    <location>
        <begin position="326"/>
        <end position="344"/>
    </location>
</feature>
<dbReference type="SUPFAM" id="SSF50182">
    <property type="entry name" value="Sm-like ribonucleoproteins"/>
    <property type="match status" value="1"/>
</dbReference>
<evidence type="ECO:0000259" key="10">
    <source>
        <dbReference type="Pfam" id="PF21082"/>
    </source>
</evidence>
<evidence type="ECO:0000259" key="9">
    <source>
        <dbReference type="Pfam" id="PF00924"/>
    </source>
</evidence>
<organism evidence="11 12">
    <name type="scientific">Carboxylicivirga sediminis</name>
    <dbReference type="NCBI Taxonomy" id="2006564"/>
    <lineage>
        <taxon>Bacteria</taxon>
        <taxon>Pseudomonadati</taxon>
        <taxon>Bacteroidota</taxon>
        <taxon>Bacteroidia</taxon>
        <taxon>Marinilabiliales</taxon>
        <taxon>Marinilabiliaceae</taxon>
        <taxon>Carboxylicivirga</taxon>
    </lineage>
</organism>
<proteinExistence type="inferred from homology"/>
<evidence type="ECO:0000256" key="6">
    <source>
        <dbReference type="ARBA" id="ARBA00023136"/>
    </source>
</evidence>
<feature type="transmembrane region" description="Helical" evidence="7">
    <location>
        <begin position="351"/>
        <end position="370"/>
    </location>
</feature>
<evidence type="ECO:0000256" key="1">
    <source>
        <dbReference type="ARBA" id="ARBA00004651"/>
    </source>
</evidence>
<feature type="domain" description="Mechanosensitive ion channel MscS" evidence="9">
    <location>
        <begin position="628"/>
        <end position="695"/>
    </location>
</feature>
<dbReference type="Gene3D" id="2.30.30.60">
    <property type="match status" value="1"/>
</dbReference>
<comment type="subcellular location">
    <subcellularLocation>
        <location evidence="1">Cell membrane</location>
        <topology evidence="1">Multi-pass membrane protein</topology>
    </subcellularLocation>
</comment>
<feature type="transmembrane region" description="Helical" evidence="7">
    <location>
        <begin position="451"/>
        <end position="472"/>
    </location>
</feature>
<dbReference type="GO" id="GO:0005886">
    <property type="term" value="C:plasma membrane"/>
    <property type="evidence" value="ECO:0007669"/>
    <property type="project" value="UniProtKB-SubCell"/>
</dbReference>
<feature type="domain" description="Mechanosensitive ion channel MscS C-terminal" evidence="10">
    <location>
        <begin position="703"/>
        <end position="785"/>
    </location>
</feature>
<feature type="transmembrane region" description="Helical" evidence="7">
    <location>
        <begin position="493"/>
        <end position="514"/>
    </location>
</feature>
<feature type="transmembrane region" description="Helical" evidence="7">
    <location>
        <begin position="376"/>
        <end position="396"/>
    </location>
</feature>
<feature type="signal peptide" evidence="8">
    <location>
        <begin position="1"/>
        <end position="21"/>
    </location>
</feature>
<evidence type="ECO:0000256" key="3">
    <source>
        <dbReference type="ARBA" id="ARBA00022475"/>
    </source>
</evidence>
<dbReference type="GO" id="GO:0008381">
    <property type="term" value="F:mechanosensitive monoatomic ion channel activity"/>
    <property type="evidence" value="ECO:0007669"/>
    <property type="project" value="UniProtKB-ARBA"/>
</dbReference>
<feature type="transmembrane region" description="Helical" evidence="7">
    <location>
        <begin position="545"/>
        <end position="566"/>
    </location>
</feature>
<comment type="caution">
    <text evidence="11">The sequence shown here is derived from an EMBL/GenBank/DDBJ whole genome shotgun (WGS) entry which is preliminary data.</text>
</comment>
<accession>A0A941IXL1</accession>
<name>A0A941IXL1_9BACT</name>
<protein>
    <submittedName>
        <fullName evidence="11">Mechanosensitive ion channel</fullName>
    </submittedName>
</protein>
<keyword evidence="4 7" id="KW-0812">Transmembrane</keyword>
<dbReference type="Gene3D" id="3.30.70.100">
    <property type="match status" value="1"/>
</dbReference>
<feature type="transmembrane region" description="Helical" evidence="7">
    <location>
        <begin position="260"/>
        <end position="277"/>
    </location>
</feature>
<evidence type="ECO:0000256" key="4">
    <source>
        <dbReference type="ARBA" id="ARBA00022692"/>
    </source>
</evidence>
<dbReference type="Pfam" id="PF21082">
    <property type="entry name" value="MS_channel_3rd"/>
    <property type="match status" value="1"/>
</dbReference>
<reference evidence="11" key="1">
    <citation type="journal article" date="2018" name="Int. J. Syst. Evol. Microbiol.">
        <title>Carboxylicivirga sediminis sp. nov., isolated from coastal sediment.</title>
        <authorList>
            <person name="Wang F.Q."/>
            <person name="Ren L.H."/>
            <person name="Zou R.J."/>
            <person name="Sun Y.Z."/>
            <person name="Liu X.J."/>
            <person name="Jiang F."/>
            <person name="Liu L.J."/>
        </authorList>
    </citation>
    <scope>NUCLEOTIDE SEQUENCE</scope>
    <source>
        <strain evidence="11">JR1</strain>
    </source>
</reference>
<keyword evidence="12" id="KW-1185">Reference proteome</keyword>
<feature type="transmembrane region" description="Helical" evidence="7">
    <location>
        <begin position="417"/>
        <end position="439"/>
    </location>
</feature>
<dbReference type="InterPro" id="IPR023408">
    <property type="entry name" value="MscS_beta-dom_sf"/>
</dbReference>
<dbReference type="Proteomes" id="UP000679220">
    <property type="component" value="Unassembled WGS sequence"/>
</dbReference>
<sequence>MTVFRICFFICTLLIAVQANGQIAENDSASNIIVQIDAIEVPGRSAMAISQLNKIDKALLDQDELNKLINESQERLMDIDSIYETENYKDLSSFNRRHLLNKRSYWKQRQEQVESIVDILAAELDKLDTQRRSVQKIDKQWHSITQYLGSEAKDSIIQSNINRVYTQKNQLLGKLVKQESQLLMAQDQAITERARVLSLVDEIEQQINEDEDNVFARSPLAFNELFKHDSFSSVKTALKKNVKIEGQLVADYLKDHRANAFMFLVLLLSGILAFRWVKKVIMRKGIIENGSYYQQQFHRLLSDYKSTAFVIIIWLSALLFPNQPLLFKDIIRVVICIPLIILLSRLVDRRLFINILILFTLILIQLPFNLFPPNQIHYQVFIIVAALIEMVVLVNIRLYLLQLILPGKPLRSFINRFLIGVIGLLVVFSLMGIAGYTVLTELIVNTILTNTFSIALLFVSMLIAIGMIDYLFDSMRNRNLKVFYTHGASLRKRLVQAVVTVSVIMGIYIILLSIKLDDEVLTFIGDVLTYQFVISDTFSFSLGRIILLIAILILSIFTANVIKTILEEDVLSRTKLGQGLPHTIALLAKYTLITIGITLAVSMAGIPMTSLTVLIGAFGVGIGFGLQNIFNNLVSGLILLFERPIKIDDVIEVGQLLGRVKSIGIRSSIVRTFDGAEVIVPNGQLISNEVINWTHSDPQRRHEVIVGVAYGSDAEQVKQILEGLLHTHDDVLKDPEPSVLFINMGDSSLDFRLLFWISKVQEGLKIKSEITQMVYDALNQAGITIPFPQRDIHIISQPDKK</sequence>
<keyword evidence="6 7" id="KW-0472">Membrane</keyword>
<dbReference type="PANTHER" id="PTHR30347:SF1">
    <property type="entry name" value="MECHANOSENSITIVE CHANNEL MSCK"/>
    <property type="match status" value="1"/>
</dbReference>
<evidence type="ECO:0000313" key="12">
    <source>
        <dbReference type="Proteomes" id="UP000679220"/>
    </source>
</evidence>
<evidence type="ECO:0000256" key="8">
    <source>
        <dbReference type="SAM" id="SignalP"/>
    </source>
</evidence>
<gene>
    <name evidence="11" type="ORF">KDU71_08005</name>
</gene>
<dbReference type="InterPro" id="IPR052702">
    <property type="entry name" value="MscS-like_channel"/>
</dbReference>
<dbReference type="PANTHER" id="PTHR30347">
    <property type="entry name" value="POTASSIUM CHANNEL RELATED"/>
    <property type="match status" value="1"/>
</dbReference>
<dbReference type="InterPro" id="IPR049278">
    <property type="entry name" value="MS_channel_C"/>
</dbReference>
<dbReference type="Gene3D" id="1.10.287.1260">
    <property type="match status" value="1"/>
</dbReference>
<dbReference type="AlphaFoldDB" id="A0A941IXL1"/>
<dbReference type="InterPro" id="IPR010920">
    <property type="entry name" value="LSM_dom_sf"/>
</dbReference>
<keyword evidence="3" id="KW-1003">Cell membrane</keyword>
<evidence type="ECO:0000256" key="2">
    <source>
        <dbReference type="ARBA" id="ARBA00008017"/>
    </source>
</evidence>
<keyword evidence="5 7" id="KW-1133">Transmembrane helix</keyword>
<feature type="chain" id="PRO_5037451337" evidence="8">
    <location>
        <begin position="22"/>
        <end position="801"/>
    </location>
</feature>
<evidence type="ECO:0000256" key="7">
    <source>
        <dbReference type="SAM" id="Phobius"/>
    </source>
</evidence>
<reference evidence="11" key="2">
    <citation type="submission" date="2021-04" db="EMBL/GenBank/DDBJ databases">
        <authorList>
            <person name="Zhang T."/>
            <person name="Zhang Y."/>
            <person name="Lu D."/>
            <person name="Zuo D."/>
            <person name="Du Z."/>
        </authorList>
    </citation>
    <scope>NUCLEOTIDE SEQUENCE</scope>
    <source>
        <strain evidence="11">JR1</strain>
    </source>
</reference>
<feature type="transmembrane region" description="Helical" evidence="7">
    <location>
        <begin position="304"/>
        <end position="320"/>
    </location>
</feature>
<dbReference type="InterPro" id="IPR011066">
    <property type="entry name" value="MscS_channel_C_sf"/>
</dbReference>
<keyword evidence="8" id="KW-0732">Signal</keyword>
<dbReference type="SUPFAM" id="SSF82689">
    <property type="entry name" value="Mechanosensitive channel protein MscS (YggB), C-terminal domain"/>
    <property type="match status" value="1"/>
</dbReference>
<dbReference type="SUPFAM" id="SSF82861">
    <property type="entry name" value="Mechanosensitive channel protein MscS (YggB), transmembrane region"/>
    <property type="match status" value="1"/>
</dbReference>